<evidence type="ECO:0000313" key="7">
    <source>
        <dbReference type="EMBL" id="MFH5246099.1"/>
    </source>
</evidence>
<dbReference type="InterPro" id="IPR001207">
    <property type="entry name" value="Transposase_mutator"/>
</dbReference>
<dbReference type="PANTHER" id="PTHR33217">
    <property type="entry name" value="TRANSPOSASE FOR INSERTION SEQUENCE ELEMENT IS1081"/>
    <property type="match status" value="1"/>
</dbReference>
<comment type="caution">
    <text evidence="7">The sequence shown here is derived from an EMBL/GenBank/DDBJ whole genome shotgun (WGS) entry which is preliminary data.</text>
</comment>
<comment type="function">
    <text evidence="1 6">Required for the transposition of the insertion element.</text>
</comment>
<evidence type="ECO:0000256" key="1">
    <source>
        <dbReference type="ARBA" id="ARBA00002190"/>
    </source>
</evidence>
<proteinExistence type="inferred from homology"/>
<evidence type="ECO:0000256" key="4">
    <source>
        <dbReference type="ARBA" id="ARBA00023125"/>
    </source>
</evidence>
<keyword evidence="4 6" id="KW-0238">DNA-binding</keyword>
<dbReference type="PANTHER" id="PTHR33217:SF7">
    <property type="entry name" value="TRANSPOSASE FOR INSERTION SEQUENCE ELEMENT IS1081"/>
    <property type="match status" value="1"/>
</dbReference>
<evidence type="ECO:0000256" key="6">
    <source>
        <dbReference type="RuleBase" id="RU365089"/>
    </source>
</evidence>
<dbReference type="Pfam" id="PF00872">
    <property type="entry name" value="Transposase_mut"/>
    <property type="match status" value="1"/>
</dbReference>
<evidence type="ECO:0000313" key="8">
    <source>
        <dbReference type="Proteomes" id="UP001609176"/>
    </source>
</evidence>
<name>A0ABW7KV84_9NOCA</name>
<evidence type="ECO:0000256" key="5">
    <source>
        <dbReference type="ARBA" id="ARBA00023172"/>
    </source>
</evidence>
<dbReference type="Proteomes" id="UP001609176">
    <property type="component" value="Unassembled WGS sequence"/>
</dbReference>
<dbReference type="RefSeq" id="WP_395126761.1">
    <property type="nucleotide sequence ID" value="NZ_JBIMSP010000163.1"/>
</dbReference>
<dbReference type="PROSITE" id="PS01007">
    <property type="entry name" value="TRANSPOSASE_MUTATOR"/>
    <property type="match status" value="1"/>
</dbReference>
<keyword evidence="3 6" id="KW-0815">Transposition</keyword>
<keyword evidence="5 6" id="KW-0233">DNA recombination</keyword>
<sequence length="413" mass="45652">MTSVQPIDPSKMLSDQLAVASPDLLRNMMSTFIQALMSAEAESVCGAGYGERSEERVNSRNGYRHRDFDTRVGTIDVAIPKLRSGSYFPDWLLERRKRAERALTSVVATCYLLGVSTRRMEKLVESLGVTKLSKSQVSIMAADLDAQVEAFRTRPLDAGPYTFVAADALVLKVRENGRVVNVHTLIATGVNAEGYREILGIAVTSSEDGAGWLAFFRDLVARGLSGVSLVTSDAHAGLVAAIGATLPGASWQRCRTHYTVNLMSITPKNSWPWVRTLLHSVFDQADAESVHTQYDRMLDALTEKLPKVAAHLDAARADLLSFTAFPKQFWRQVWSNNPQERLNKEIRRRTDVVGIFPDRQAIIRLVGAVLAEQHDEWIEGRRYLGLDVLARSRGIADPADEQEQTTTPAALTA</sequence>
<protein>
    <recommendedName>
        <fullName evidence="6">Mutator family transposase</fullName>
    </recommendedName>
</protein>
<comment type="similarity">
    <text evidence="2 6">Belongs to the transposase mutator family.</text>
</comment>
<organism evidence="7 8">
    <name type="scientific">Antrihabitans spumae</name>
    <dbReference type="NCBI Taxonomy" id="3373370"/>
    <lineage>
        <taxon>Bacteria</taxon>
        <taxon>Bacillati</taxon>
        <taxon>Actinomycetota</taxon>
        <taxon>Actinomycetes</taxon>
        <taxon>Mycobacteriales</taxon>
        <taxon>Nocardiaceae</taxon>
        <taxon>Antrihabitans</taxon>
    </lineage>
</organism>
<keyword evidence="6" id="KW-0814">Transposable element</keyword>
<evidence type="ECO:0000256" key="2">
    <source>
        <dbReference type="ARBA" id="ARBA00010961"/>
    </source>
</evidence>
<reference evidence="7 8" key="1">
    <citation type="submission" date="2024-10" db="EMBL/GenBank/DDBJ databases">
        <authorList>
            <person name="Riesco R."/>
        </authorList>
    </citation>
    <scope>NUCLEOTIDE SEQUENCE [LARGE SCALE GENOMIC DNA]</scope>
    <source>
        <strain evidence="7 8">NCIMB 15448</strain>
    </source>
</reference>
<dbReference type="EMBL" id="JBIMSP010000163">
    <property type="protein sequence ID" value="MFH5246099.1"/>
    <property type="molecule type" value="Genomic_DNA"/>
</dbReference>
<accession>A0ABW7KV84</accession>
<dbReference type="NCBIfam" id="NF033543">
    <property type="entry name" value="transpos_IS256"/>
    <property type="match status" value="1"/>
</dbReference>
<gene>
    <name evidence="7" type="ORF">ACHIPV_30270</name>
</gene>
<evidence type="ECO:0000256" key="3">
    <source>
        <dbReference type="ARBA" id="ARBA00022578"/>
    </source>
</evidence>